<reference evidence="3" key="3">
    <citation type="journal article" date="2017" name="Nature">
        <title>Genome sequence of the progenitor of the wheat D genome Aegilops tauschii.</title>
        <authorList>
            <person name="Luo M.C."/>
            <person name="Gu Y.Q."/>
            <person name="Puiu D."/>
            <person name="Wang H."/>
            <person name="Twardziok S.O."/>
            <person name="Deal K.R."/>
            <person name="Huo N."/>
            <person name="Zhu T."/>
            <person name="Wang L."/>
            <person name="Wang Y."/>
            <person name="McGuire P.E."/>
            <person name="Liu S."/>
            <person name="Long H."/>
            <person name="Ramasamy R.K."/>
            <person name="Rodriguez J.C."/>
            <person name="Van S.L."/>
            <person name="Yuan L."/>
            <person name="Wang Z."/>
            <person name="Xia Z."/>
            <person name="Xiao L."/>
            <person name="Anderson O.D."/>
            <person name="Ouyang S."/>
            <person name="Liang Y."/>
            <person name="Zimin A.V."/>
            <person name="Pertea G."/>
            <person name="Qi P."/>
            <person name="Bennetzen J.L."/>
            <person name="Dai X."/>
            <person name="Dawson M.W."/>
            <person name="Muller H.G."/>
            <person name="Kugler K."/>
            <person name="Rivarola-Duarte L."/>
            <person name="Spannagl M."/>
            <person name="Mayer K.F.X."/>
            <person name="Lu F.H."/>
            <person name="Bevan M.W."/>
            <person name="Leroy P."/>
            <person name="Li P."/>
            <person name="You F.M."/>
            <person name="Sun Q."/>
            <person name="Liu Z."/>
            <person name="Lyons E."/>
            <person name="Wicker T."/>
            <person name="Salzberg S.L."/>
            <person name="Devos K.M."/>
            <person name="Dvorak J."/>
        </authorList>
    </citation>
    <scope>NUCLEOTIDE SEQUENCE [LARGE SCALE GENOMIC DNA]</scope>
    <source>
        <strain evidence="3">cv. AL8/78</strain>
    </source>
</reference>
<reference evidence="4" key="2">
    <citation type="journal article" date="2017" name="Nat. Plants">
        <title>The Aegilops tauschii genome reveals multiple impacts of transposons.</title>
        <authorList>
            <person name="Zhao G."/>
            <person name="Zou C."/>
            <person name="Li K."/>
            <person name="Wang K."/>
            <person name="Li T."/>
            <person name="Gao L."/>
            <person name="Zhang X."/>
            <person name="Wang H."/>
            <person name="Yang Z."/>
            <person name="Liu X."/>
            <person name="Jiang W."/>
            <person name="Mao L."/>
            <person name="Kong X."/>
            <person name="Jiao Y."/>
            <person name="Jia J."/>
        </authorList>
    </citation>
    <scope>NUCLEOTIDE SEQUENCE [LARGE SCALE GENOMIC DNA]</scope>
    <source>
        <strain evidence="4">cv. AL8/78</strain>
    </source>
</reference>
<dbReference type="PANTHER" id="PTHR37735">
    <property type="entry name" value="OS08G0567000 PROTEIN"/>
    <property type="match status" value="1"/>
</dbReference>
<evidence type="ECO:0000313" key="4">
    <source>
        <dbReference type="Proteomes" id="UP000015105"/>
    </source>
</evidence>
<keyword evidence="4" id="KW-1185">Reference proteome</keyword>
<keyword evidence="1" id="KW-0732">Signal</keyword>
<organism evidence="3 4">
    <name type="scientific">Aegilops tauschii subsp. strangulata</name>
    <name type="common">Goatgrass</name>
    <dbReference type="NCBI Taxonomy" id="200361"/>
    <lineage>
        <taxon>Eukaryota</taxon>
        <taxon>Viridiplantae</taxon>
        <taxon>Streptophyta</taxon>
        <taxon>Embryophyta</taxon>
        <taxon>Tracheophyta</taxon>
        <taxon>Spermatophyta</taxon>
        <taxon>Magnoliopsida</taxon>
        <taxon>Liliopsida</taxon>
        <taxon>Poales</taxon>
        <taxon>Poaceae</taxon>
        <taxon>BOP clade</taxon>
        <taxon>Pooideae</taxon>
        <taxon>Triticodae</taxon>
        <taxon>Triticeae</taxon>
        <taxon>Triticinae</taxon>
        <taxon>Aegilops</taxon>
    </lineage>
</organism>
<feature type="domain" description="DUF7794" evidence="2">
    <location>
        <begin position="25"/>
        <end position="109"/>
    </location>
</feature>
<feature type="signal peptide" evidence="1">
    <location>
        <begin position="1"/>
        <end position="22"/>
    </location>
</feature>
<accession>A0A453SNZ4</accession>
<sequence length="111" mass="12319">MIQLVCARIVLLCLSHSTFVYLDFQLNELLLPKPFDRPRAVFLMQIDGSHDSVDSFVSDAGSIYKTKIDVAKNAATGLTDRDELIVIRSDESSGSDVLDNELTNLVSILFL</sequence>
<name>A0A453SNZ4_AEGTS</name>
<dbReference type="EnsemblPlants" id="AET7Gv21010800.8">
    <property type="protein sequence ID" value="AET7Gv21010800.8"/>
    <property type="gene ID" value="AET7Gv21010800"/>
</dbReference>
<dbReference type="AlphaFoldDB" id="A0A453SNZ4"/>
<evidence type="ECO:0000256" key="1">
    <source>
        <dbReference type="SAM" id="SignalP"/>
    </source>
</evidence>
<evidence type="ECO:0000313" key="3">
    <source>
        <dbReference type="EnsemblPlants" id="AET7Gv21010800.8"/>
    </source>
</evidence>
<protein>
    <recommendedName>
        <fullName evidence="2">DUF7794 domain-containing protein</fullName>
    </recommendedName>
</protein>
<dbReference type="Gramene" id="AET7Gv21010800.8">
    <property type="protein sequence ID" value="AET7Gv21010800.8"/>
    <property type="gene ID" value="AET7Gv21010800"/>
</dbReference>
<dbReference type="Proteomes" id="UP000015105">
    <property type="component" value="Chromosome 7D"/>
</dbReference>
<dbReference type="InterPro" id="IPR056696">
    <property type="entry name" value="DUF7794"/>
</dbReference>
<evidence type="ECO:0000259" key="2">
    <source>
        <dbReference type="Pfam" id="PF25070"/>
    </source>
</evidence>
<reference evidence="4" key="1">
    <citation type="journal article" date="2014" name="Science">
        <title>Ancient hybridizations among the ancestral genomes of bread wheat.</title>
        <authorList>
            <consortium name="International Wheat Genome Sequencing Consortium,"/>
            <person name="Marcussen T."/>
            <person name="Sandve S.R."/>
            <person name="Heier L."/>
            <person name="Spannagl M."/>
            <person name="Pfeifer M."/>
            <person name="Jakobsen K.S."/>
            <person name="Wulff B.B."/>
            <person name="Steuernagel B."/>
            <person name="Mayer K.F."/>
            <person name="Olsen O.A."/>
        </authorList>
    </citation>
    <scope>NUCLEOTIDE SEQUENCE [LARGE SCALE GENOMIC DNA]</scope>
    <source>
        <strain evidence="4">cv. AL8/78</strain>
    </source>
</reference>
<dbReference type="Pfam" id="PF25070">
    <property type="entry name" value="DUF7794"/>
    <property type="match status" value="1"/>
</dbReference>
<dbReference type="PANTHER" id="PTHR37735:SF3">
    <property type="match status" value="1"/>
</dbReference>
<reference evidence="3" key="5">
    <citation type="journal article" date="2021" name="G3 (Bethesda)">
        <title>Aegilops tauschii genome assembly Aet v5.0 features greater sequence contiguity and improved annotation.</title>
        <authorList>
            <person name="Wang L."/>
            <person name="Zhu T."/>
            <person name="Rodriguez J.C."/>
            <person name="Deal K.R."/>
            <person name="Dubcovsky J."/>
            <person name="McGuire P.E."/>
            <person name="Lux T."/>
            <person name="Spannagl M."/>
            <person name="Mayer K.F.X."/>
            <person name="Baldrich P."/>
            <person name="Meyers B.C."/>
            <person name="Huo N."/>
            <person name="Gu Y.Q."/>
            <person name="Zhou H."/>
            <person name="Devos K.M."/>
            <person name="Bennetzen J.L."/>
            <person name="Unver T."/>
            <person name="Budak H."/>
            <person name="Gulick P.J."/>
            <person name="Galiba G."/>
            <person name="Kalapos B."/>
            <person name="Nelson D.R."/>
            <person name="Li P."/>
            <person name="You F.M."/>
            <person name="Luo M.C."/>
            <person name="Dvorak J."/>
        </authorList>
    </citation>
    <scope>NUCLEOTIDE SEQUENCE [LARGE SCALE GENOMIC DNA]</scope>
    <source>
        <strain evidence="3">cv. AL8/78</strain>
    </source>
</reference>
<reference evidence="3" key="4">
    <citation type="submission" date="2019-03" db="UniProtKB">
        <authorList>
            <consortium name="EnsemblPlants"/>
        </authorList>
    </citation>
    <scope>IDENTIFICATION</scope>
</reference>
<dbReference type="GO" id="GO:0012505">
    <property type="term" value="C:endomembrane system"/>
    <property type="evidence" value="ECO:0007669"/>
    <property type="project" value="TreeGrafter"/>
</dbReference>
<feature type="chain" id="PRO_5019520132" description="DUF7794 domain-containing protein" evidence="1">
    <location>
        <begin position="23"/>
        <end position="111"/>
    </location>
</feature>
<proteinExistence type="predicted"/>